<sequence length="51" mass="5950">MDYEAPYPSPDRFDAQFSEYSDDDGNTVAIVEEPKRREAWLLSTRSVPIER</sequence>
<name>A0ABD5S0U3_9EURY</name>
<feature type="region of interest" description="Disordered" evidence="1">
    <location>
        <begin position="1"/>
        <end position="21"/>
    </location>
</feature>
<gene>
    <name evidence="2" type="ORF">ACFQE1_11925</name>
</gene>
<dbReference type="EMBL" id="JBHSWU010000375">
    <property type="protein sequence ID" value="MFC6725066.1"/>
    <property type="molecule type" value="Genomic_DNA"/>
</dbReference>
<protein>
    <submittedName>
        <fullName evidence="2">Uncharacterized protein</fullName>
    </submittedName>
</protein>
<evidence type="ECO:0000256" key="1">
    <source>
        <dbReference type="SAM" id="MobiDB-lite"/>
    </source>
</evidence>
<dbReference type="AlphaFoldDB" id="A0ABD5S0U3"/>
<accession>A0ABD5S0U3</accession>
<organism evidence="2 3">
    <name type="scientific">Halobium palmae</name>
    <dbReference type="NCBI Taxonomy" id="1776492"/>
    <lineage>
        <taxon>Archaea</taxon>
        <taxon>Methanobacteriati</taxon>
        <taxon>Methanobacteriota</taxon>
        <taxon>Stenosarchaea group</taxon>
        <taxon>Halobacteria</taxon>
        <taxon>Halobacteriales</taxon>
        <taxon>Haloferacaceae</taxon>
        <taxon>Halobium</taxon>
    </lineage>
</organism>
<evidence type="ECO:0000313" key="3">
    <source>
        <dbReference type="Proteomes" id="UP001596328"/>
    </source>
</evidence>
<evidence type="ECO:0000313" key="2">
    <source>
        <dbReference type="EMBL" id="MFC6725066.1"/>
    </source>
</evidence>
<comment type="caution">
    <text evidence="2">The sequence shown here is derived from an EMBL/GenBank/DDBJ whole genome shotgun (WGS) entry which is preliminary data.</text>
</comment>
<dbReference type="Proteomes" id="UP001596328">
    <property type="component" value="Unassembled WGS sequence"/>
</dbReference>
<keyword evidence="3" id="KW-1185">Reference proteome</keyword>
<proteinExistence type="predicted"/>
<reference evidence="2 3" key="1">
    <citation type="journal article" date="2019" name="Int. J. Syst. Evol. Microbiol.">
        <title>The Global Catalogue of Microorganisms (GCM) 10K type strain sequencing project: providing services to taxonomists for standard genome sequencing and annotation.</title>
        <authorList>
            <consortium name="The Broad Institute Genomics Platform"/>
            <consortium name="The Broad Institute Genome Sequencing Center for Infectious Disease"/>
            <person name="Wu L."/>
            <person name="Ma J."/>
        </authorList>
    </citation>
    <scope>NUCLEOTIDE SEQUENCE [LARGE SCALE GENOMIC DNA]</scope>
    <source>
        <strain evidence="2 3">NBRC 111368</strain>
    </source>
</reference>